<dbReference type="EMBL" id="JAIRAU010000056">
    <property type="protein sequence ID" value="MBZ5715091.1"/>
    <property type="molecule type" value="Genomic_DNA"/>
</dbReference>
<feature type="compositionally biased region" description="Basic and acidic residues" evidence="1">
    <location>
        <begin position="131"/>
        <end position="147"/>
    </location>
</feature>
<sequence length="407" mass="43734">MAPEIDHAGWSCTREAGALVLTHPQRGEVVLLGRAARLHDLADGRRTVAELAALLEAVPEDIFAALDELADHGLLRARVAPPTAARGLGRREVLGVLAGAAAAAVAPNLALAAPDKTPALASETATALAPPHEHLHKESASKSEQQRKLAGGSISEAAQPFVLAVTAEESARAGADLLGAYESAAKRADSPAESAAKQRVDMPPALAGARESERKRSVATLVAEEESAKALVDPRTRGLTGEVAALSAREQHTKLAGDFGPDHEQTHKVLLAARTSQRQKADEQSAKQLQQAQEARWQADVADGRRAEQHDKAHERAREQQHKGHGQQVERAAEQREKHRDEQLELFRRRRAESEWIESTLAARAKTSKEAEQGHKARAGEEAQKRDAVLLDLKAREHAAKSRAKPG</sequence>
<gene>
    <name evidence="2" type="ORF">K7C98_38150</name>
</gene>
<evidence type="ECO:0008006" key="4">
    <source>
        <dbReference type="Google" id="ProtNLM"/>
    </source>
</evidence>
<dbReference type="RefSeq" id="WP_224196825.1">
    <property type="nucleotide sequence ID" value="NZ_JAIRAU010000056.1"/>
</dbReference>
<feature type="region of interest" description="Disordered" evidence="1">
    <location>
        <begin position="188"/>
        <end position="213"/>
    </location>
</feature>
<feature type="region of interest" description="Disordered" evidence="1">
    <location>
        <begin position="275"/>
        <end position="341"/>
    </location>
</feature>
<feature type="compositionally biased region" description="Basic and acidic residues" evidence="1">
    <location>
        <begin position="188"/>
        <end position="200"/>
    </location>
</feature>
<keyword evidence="3" id="KW-1185">Reference proteome</keyword>
<feature type="compositionally biased region" description="Basic and acidic residues" evidence="1">
    <location>
        <begin position="302"/>
        <end position="322"/>
    </location>
</feature>
<reference evidence="2" key="1">
    <citation type="submission" date="2021-08" db="EMBL/GenBank/DDBJ databases">
        <authorList>
            <person name="Stevens D.C."/>
        </authorList>
    </citation>
    <scope>NUCLEOTIDE SEQUENCE</scope>
    <source>
        <strain evidence="2">DSM 53165</strain>
    </source>
</reference>
<evidence type="ECO:0000313" key="2">
    <source>
        <dbReference type="EMBL" id="MBZ5715091.1"/>
    </source>
</evidence>
<protein>
    <recommendedName>
        <fullName evidence="4">TolA protein</fullName>
    </recommendedName>
</protein>
<evidence type="ECO:0000256" key="1">
    <source>
        <dbReference type="SAM" id="MobiDB-lite"/>
    </source>
</evidence>
<evidence type="ECO:0000313" key="3">
    <source>
        <dbReference type="Proteomes" id="UP001139031"/>
    </source>
</evidence>
<organism evidence="2 3">
    <name type="scientific">Nannocystis pusilla</name>
    <dbReference type="NCBI Taxonomy" id="889268"/>
    <lineage>
        <taxon>Bacteria</taxon>
        <taxon>Pseudomonadati</taxon>
        <taxon>Myxococcota</taxon>
        <taxon>Polyangia</taxon>
        <taxon>Nannocystales</taxon>
        <taxon>Nannocystaceae</taxon>
        <taxon>Nannocystis</taxon>
    </lineage>
</organism>
<dbReference type="Proteomes" id="UP001139031">
    <property type="component" value="Unassembled WGS sequence"/>
</dbReference>
<proteinExistence type="predicted"/>
<comment type="caution">
    <text evidence="2">The sequence shown here is derived from an EMBL/GenBank/DDBJ whole genome shotgun (WGS) entry which is preliminary data.</text>
</comment>
<feature type="region of interest" description="Disordered" evidence="1">
    <location>
        <begin position="122"/>
        <end position="151"/>
    </location>
</feature>
<feature type="region of interest" description="Disordered" evidence="1">
    <location>
        <begin position="362"/>
        <end position="390"/>
    </location>
</feature>
<feature type="compositionally biased region" description="Basic and acidic residues" evidence="1">
    <location>
        <begin position="331"/>
        <end position="341"/>
    </location>
</feature>
<feature type="compositionally biased region" description="Basic and acidic residues" evidence="1">
    <location>
        <begin position="367"/>
        <end position="390"/>
    </location>
</feature>
<accession>A0ABS7U3V8</accession>
<name>A0ABS7U3V8_9BACT</name>